<proteinExistence type="predicted"/>
<dbReference type="AlphaFoldDB" id="A0A085V4T7"/>
<dbReference type="SUPFAM" id="SSF141130">
    <property type="entry name" value="Acetamidase/Formamidase-like"/>
    <property type="match status" value="1"/>
</dbReference>
<dbReference type="NCBIfam" id="NF045496">
    <property type="entry name" value="FormamaseFmdA"/>
    <property type="match status" value="1"/>
</dbReference>
<dbReference type="PATRIC" id="fig|317.174.peg.3334"/>
<accession>A0A085V4T7</accession>
<dbReference type="PANTHER" id="PTHR31891:SF1">
    <property type="entry name" value="FORMAMIDASE C869.04-RELATED"/>
    <property type="match status" value="1"/>
</dbReference>
<evidence type="ECO:0000313" key="1">
    <source>
        <dbReference type="EMBL" id="KFE50450.1"/>
    </source>
</evidence>
<name>A0A085V4T7_PSESX</name>
<reference evidence="1 2" key="1">
    <citation type="submission" date="2014-07" db="EMBL/GenBank/DDBJ databases">
        <title>Draft Genome Sequences of Environmental Pseudomonas syringae strains.</title>
        <authorList>
            <person name="Baltrus D.A."/>
            <person name="Berge O."/>
            <person name="Morris C."/>
        </authorList>
    </citation>
    <scope>NUCLEOTIDE SEQUENCE [LARGE SCALE GENOMIC DNA]</scope>
    <source>
        <strain evidence="1 2">CEB003</strain>
    </source>
</reference>
<evidence type="ECO:0000313" key="2">
    <source>
        <dbReference type="Proteomes" id="UP000028643"/>
    </source>
</evidence>
<dbReference type="PANTHER" id="PTHR31891">
    <property type="entry name" value="FORMAMIDASE C869.04-RELATED"/>
    <property type="match status" value="1"/>
</dbReference>
<dbReference type="RefSeq" id="WP_047576319.1">
    <property type="nucleotide sequence ID" value="NZ_JPQT01000109.1"/>
</dbReference>
<dbReference type="InterPro" id="IPR004304">
    <property type="entry name" value="FmdA_AmdA"/>
</dbReference>
<dbReference type="Proteomes" id="UP000028643">
    <property type="component" value="Unassembled WGS sequence"/>
</dbReference>
<protein>
    <submittedName>
        <fullName evidence="1">Formamidase</fullName>
    </submittedName>
</protein>
<dbReference type="InterPro" id="IPR054833">
    <property type="entry name" value="FormamaseFmdA"/>
</dbReference>
<comment type="caution">
    <text evidence="1">The sequence shown here is derived from an EMBL/GenBank/DDBJ whole genome shotgun (WGS) entry which is preliminary data.</text>
</comment>
<gene>
    <name evidence="1" type="ORF">IV02_16310</name>
</gene>
<dbReference type="eggNOG" id="COG2421">
    <property type="taxonomic scope" value="Bacteria"/>
</dbReference>
<sequence>MTETLIKVDLNQPVTENENIHNRWHPDIPMAAWVKPGDDFILETYDWTAGAIKNNDDASDVRDVDLSTVHYLSGPIGVHGAEPGDLLVVDLLDIGARADSQWGFNGFFSRNNGGGFLTDHFPSAQKAIWDFKGMMTSSRHIPGVEFAGLIHPGLIGCLPDHRMLAEWNKREQELIDTNPTRVPPLANPPSAATAHLGKLKGPARDLAAATGARTVPPREHGGNCDIKDLSRGSKVFFPVYVDGAGLSVGDLHFSQGDGEITFCGAIEMAGWVHMRVELIKGGMEKYGIKNPVFKPSPIVPNYNKYLIFEGISVDEAGKQHYLDVNIAYRQACLNAINYLTKFGYSPAQGYALLGSAPVQGHISGIVDIPNACATLWLPTEIFQFDINPNANGPTKFIDGLVDLPIAYDL</sequence>
<dbReference type="GO" id="GO:0016811">
    <property type="term" value="F:hydrolase activity, acting on carbon-nitrogen (but not peptide) bonds, in linear amides"/>
    <property type="evidence" value="ECO:0007669"/>
    <property type="project" value="InterPro"/>
</dbReference>
<organism evidence="1 2">
    <name type="scientific">Pseudomonas syringae</name>
    <dbReference type="NCBI Taxonomy" id="317"/>
    <lineage>
        <taxon>Bacteria</taxon>
        <taxon>Pseudomonadati</taxon>
        <taxon>Pseudomonadota</taxon>
        <taxon>Gammaproteobacteria</taxon>
        <taxon>Pseudomonadales</taxon>
        <taxon>Pseudomonadaceae</taxon>
        <taxon>Pseudomonas</taxon>
    </lineage>
</organism>
<dbReference type="Gene3D" id="2.60.120.580">
    <property type="entry name" value="Acetamidase/Formamidase-like domains"/>
    <property type="match status" value="1"/>
</dbReference>
<dbReference type="EMBL" id="JPQT01000109">
    <property type="protein sequence ID" value="KFE50450.1"/>
    <property type="molecule type" value="Genomic_DNA"/>
</dbReference>
<dbReference type="Pfam" id="PF03069">
    <property type="entry name" value="FmdA_AmdA"/>
    <property type="match status" value="1"/>
</dbReference>